<proteinExistence type="inferred from homology"/>
<protein>
    <recommendedName>
        <fullName evidence="1">UPF0434 protein E2493_17490</fullName>
    </recommendedName>
</protein>
<dbReference type="PANTHER" id="PTHR33505:SF4">
    <property type="entry name" value="PROTEIN PREY, MITOCHONDRIAL"/>
    <property type="match status" value="1"/>
</dbReference>
<accession>A0A4Y8ZPB4</accession>
<dbReference type="Proteomes" id="UP000298213">
    <property type="component" value="Unassembled WGS sequence"/>
</dbReference>
<dbReference type="Pfam" id="PF03966">
    <property type="entry name" value="Trm112p"/>
    <property type="match status" value="1"/>
</dbReference>
<dbReference type="Gene3D" id="2.20.25.10">
    <property type="match status" value="1"/>
</dbReference>
<gene>
    <name evidence="2" type="ORF">E2493_17490</name>
</gene>
<name>A0A4Y8ZPB4_9SPHN</name>
<evidence type="ECO:0000256" key="1">
    <source>
        <dbReference type="HAMAP-Rule" id="MF_01187"/>
    </source>
</evidence>
<dbReference type="InterPro" id="IPR005651">
    <property type="entry name" value="Trm112-like"/>
</dbReference>
<dbReference type="SUPFAM" id="SSF158997">
    <property type="entry name" value="Trm112p-like"/>
    <property type="match status" value="1"/>
</dbReference>
<comment type="similarity">
    <text evidence="1">Belongs to the UPF0434 family.</text>
</comment>
<dbReference type="EMBL" id="SPDV01000043">
    <property type="protein sequence ID" value="TFI56985.1"/>
    <property type="molecule type" value="Genomic_DNA"/>
</dbReference>
<sequence>MSGGFDPALLELLVCPIGRTRLRWDEAASELVSDEAGLAYPIRQGVPVLLIEEARKIGDQLTLPVAGGDGEGDRA</sequence>
<evidence type="ECO:0000313" key="2">
    <source>
        <dbReference type="EMBL" id="TFI56985.1"/>
    </source>
</evidence>
<evidence type="ECO:0000313" key="3">
    <source>
        <dbReference type="Proteomes" id="UP000298213"/>
    </source>
</evidence>
<reference evidence="2 3" key="1">
    <citation type="submission" date="2019-03" db="EMBL/GenBank/DDBJ databases">
        <title>Genome sequence of Sphingomonas sp. 17J27-24.</title>
        <authorList>
            <person name="Kim M."/>
            <person name="Maeng S."/>
            <person name="Sathiyaraj S."/>
        </authorList>
    </citation>
    <scope>NUCLEOTIDE SEQUENCE [LARGE SCALE GENOMIC DNA]</scope>
    <source>
        <strain evidence="2 3">17J27-24</strain>
    </source>
</reference>
<dbReference type="HAMAP" id="MF_01187">
    <property type="entry name" value="UPF0434"/>
    <property type="match status" value="1"/>
</dbReference>
<keyword evidence="3" id="KW-1185">Reference proteome</keyword>
<comment type="caution">
    <text evidence="2">The sequence shown here is derived from an EMBL/GenBank/DDBJ whole genome shotgun (WGS) entry which is preliminary data.</text>
</comment>
<dbReference type="PANTHER" id="PTHR33505">
    <property type="entry name" value="ZGC:162634"/>
    <property type="match status" value="1"/>
</dbReference>
<dbReference type="AlphaFoldDB" id="A0A4Y8ZPB4"/>
<dbReference type="OrthoDB" id="9812205at2"/>
<organism evidence="2 3">
    <name type="scientific">Sphingomonas parva</name>
    <dbReference type="NCBI Taxonomy" id="2555898"/>
    <lineage>
        <taxon>Bacteria</taxon>
        <taxon>Pseudomonadati</taxon>
        <taxon>Pseudomonadota</taxon>
        <taxon>Alphaproteobacteria</taxon>
        <taxon>Sphingomonadales</taxon>
        <taxon>Sphingomonadaceae</taxon>
        <taxon>Sphingomonas</taxon>
    </lineage>
</organism>